<dbReference type="OrthoDB" id="432719at2759"/>
<dbReference type="GO" id="GO:0005507">
    <property type="term" value="F:copper ion binding"/>
    <property type="evidence" value="ECO:0007669"/>
    <property type="project" value="TreeGrafter"/>
</dbReference>
<organism evidence="2 3">
    <name type="scientific">Thalictrum thalictroides</name>
    <name type="common">Rue-anemone</name>
    <name type="synonym">Anemone thalictroides</name>
    <dbReference type="NCBI Taxonomy" id="46969"/>
    <lineage>
        <taxon>Eukaryota</taxon>
        <taxon>Viridiplantae</taxon>
        <taxon>Streptophyta</taxon>
        <taxon>Embryophyta</taxon>
        <taxon>Tracheophyta</taxon>
        <taxon>Spermatophyta</taxon>
        <taxon>Magnoliopsida</taxon>
        <taxon>Ranunculales</taxon>
        <taxon>Ranunculaceae</taxon>
        <taxon>Thalictroideae</taxon>
        <taxon>Thalictrum</taxon>
    </lineage>
</organism>
<dbReference type="PANTHER" id="PTHR43520:SF19">
    <property type="entry name" value="COPPER-TRANSPORTING ATPASE PAA2, CHLOROPLASTIC"/>
    <property type="match status" value="1"/>
</dbReference>
<comment type="caution">
    <text evidence="2">The sequence shown here is derived from an EMBL/GenBank/DDBJ whole genome shotgun (WGS) entry which is preliminary data.</text>
</comment>
<reference evidence="2 3" key="1">
    <citation type="submission" date="2020-06" db="EMBL/GenBank/DDBJ databases">
        <title>Transcriptomic and genomic resources for Thalictrum thalictroides and T. hernandezii: Facilitating candidate gene discovery in an emerging model plant lineage.</title>
        <authorList>
            <person name="Arias T."/>
            <person name="Riano-Pachon D.M."/>
            <person name="Di Stilio V.S."/>
        </authorList>
    </citation>
    <scope>NUCLEOTIDE SEQUENCE [LARGE SCALE GENOMIC DNA]</scope>
    <source>
        <strain evidence="3">cv. WT478/WT964</strain>
        <tissue evidence="2">Leaves</tissue>
    </source>
</reference>
<keyword evidence="1" id="KW-1278">Translocase</keyword>
<dbReference type="GO" id="GO:0043682">
    <property type="term" value="F:P-type divalent copper transporter activity"/>
    <property type="evidence" value="ECO:0007669"/>
    <property type="project" value="TreeGrafter"/>
</dbReference>
<gene>
    <name evidence="2" type="ORF">FRX31_009482</name>
</gene>
<dbReference type="GO" id="GO:0016020">
    <property type="term" value="C:membrane"/>
    <property type="evidence" value="ECO:0007669"/>
    <property type="project" value="TreeGrafter"/>
</dbReference>
<evidence type="ECO:0000313" key="3">
    <source>
        <dbReference type="Proteomes" id="UP000554482"/>
    </source>
</evidence>
<dbReference type="Proteomes" id="UP000554482">
    <property type="component" value="Unassembled WGS sequence"/>
</dbReference>
<dbReference type="GO" id="GO:0055070">
    <property type="term" value="P:copper ion homeostasis"/>
    <property type="evidence" value="ECO:0007669"/>
    <property type="project" value="TreeGrafter"/>
</dbReference>
<evidence type="ECO:0000313" key="2">
    <source>
        <dbReference type="EMBL" id="KAF5200931.1"/>
    </source>
</evidence>
<dbReference type="EMBL" id="JABWDY010010100">
    <property type="protein sequence ID" value="KAF5200931.1"/>
    <property type="molecule type" value="Genomic_DNA"/>
</dbReference>
<protein>
    <submittedName>
        <fullName evidence="2">Copper-transporting atpase paa2 protein</fullName>
    </submittedName>
</protein>
<name>A0A7J6WU22_THATH</name>
<sequence length="175" mass="18874">AKRRAEVARLRELHTLKGHVESVVKLKGLDVDTIQQLKGVFCFALSTLKVLSIHSGYVLVLKEAGNLKLTTEFHNVSPSTLHSEIEAVVFLLCNPIDKKTTLKSVNSYGSWHRASKGAPEQVVSCPCALGLATPTAILVGTSRGARQGLLIRGGDVLERLAGIDYVALDKIYAVS</sequence>
<evidence type="ECO:0000256" key="1">
    <source>
        <dbReference type="ARBA" id="ARBA00022967"/>
    </source>
</evidence>
<dbReference type="Gene3D" id="6.10.140.890">
    <property type="match status" value="1"/>
</dbReference>
<dbReference type="AlphaFoldDB" id="A0A7J6WU22"/>
<dbReference type="PANTHER" id="PTHR43520">
    <property type="entry name" value="ATP7, ISOFORM B"/>
    <property type="match status" value="1"/>
</dbReference>
<accession>A0A7J6WU22</accession>
<proteinExistence type="predicted"/>
<feature type="non-terminal residue" evidence="2">
    <location>
        <position position="1"/>
    </location>
</feature>
<keyword evidence="3" id="KW-1185">Reference proteome</keyword>